<dbReference type="RefSeq" id="WP_000670278.1">
    <property type="nucleotide sequence ID" value="NZ_JAENTD010000058.1"/>
</dbReference>
<keyword evidence="1" id="KW-0472">Membrane</keyword>
<gene>
    <name evidence="2" type="ORF">EJ062_04945</name>
</gene>
<feature type="transmembrane region" description="Helical" evidence="1">
    <location>
        <begin position="6"/>
        <end position="25"/>
    </location>
</feature>
<dbReference type="InterPro" id="IPR031876">
    <property type="entry name" value="DUF4760"/>
</dbReference>
<protein>
    <submittedName>
        <fullName evidence="2">DUF4760 domain-containing protein</fullName>
    </submittedName>
</protein>
<evidence type="ECO:0000313" key="3">
    <source>
        <dbReference type="Proteomes" id="UP000268239"/>
    </source>
</evidence>
<evidence type="ECO:0000256" key="1">
    <source>
        <dbReference type="SAM" id="Phobius"/>
    </source>
</evidence>
<reference evidence="2 3" key="1">
    <citation type="submission" date="2018-12" db="EMBL/GenBank/DDBJ databases">
        <title>Draft Genome Sequences Human Pathogenic Acinetobacter baumannii Strains.</title>
        <authorList>
            <person name="Madhi M."/>
            <person name="Ronco T."/>
            <person name="Olsen R.H."/>
            <person name="Hassani A."/>
        </authorList>
    </citation>
    <scope>NUCLEOTIDE SEQUENCE [LARGE SCALE GENOMIC DNA]</scope>
    <source>
        <strain evidence="2 3">AB3</strain>
    </source>
</reference>
<organism evidence="2 3">
    <name type="scientific">Acinetobacter baumannii</name>
    <dbReference type="NCBI Taxonomy" id="470"/>
    <lineage>
        <taxon>Bacteria</taxon>
        <taxon>Pseudomonadati</taxon>
        <taxon>Pseudomonadota</taxon>
        <taxon>Gammaproteobacteria</taxon>
        <taxon>Moraxellales</taxon>
        <taxon>Moraxellaceae</taxon>
        <taxon>Acinetobacter</taxon>
        <taxon>Acinetobacter calcoaceticus/baumannii complex</taxon>
    </lineage>
</organism>
<proteinExistence type="predicted"/>
<feature type="transmembrane region" description="Helical" evidence="1">
    <location>
        <begin position="37"/>
        <end position="62"/>
    </location>
</feature>
<feature type="transmembrane region" description="Helical" evidence="1">
    <location>
        <begin position="82"/>
        <end position="98"/>
    </location>
</feature>
<dbReference type="EMBL" id="RXLU01000019">
    <property type="protein sequence ID" value="RTQ82803.1"/>
    <property type="molecule type" value="Genomic_DNA"/>
</dbReference>
<accession>A0AAQ0WL01</accession>
<evidence type="ECO:0000313" key="2">
    <source>
        <dbReference type="EMBL" id="RTQ82803.1"/>
    </source>
</evidence>
<comment type="caution">
    <text evidence="2">The sequence shown here is derived from an EMBL/GenBank/DDBJ whole genome shotgun (WGS) entry which is preliminary data.</text>
</comment>
<dbReference type="Proteomes" id="UP000268239">
    <property type="component" value="Unassembled WGS sequence"/>
</dbReference>
<name>A0AAQ0WL01_ACIBA</name>
<keyword evidence="1" id="KW-1133">Transmembrane helix</keyword>
<keyword evidence="1" id="KW-0812">Transmembrane</keyword>
<sequence length="228" mass="27385">MKFLILHSILLVIPYFLVWLAFYLFQDRTFFVRPKSYYHLDQMIAFTLITILLFFTWNSFFFEIKFLGLKIAKSSLLFDDKFITFLGVVFAVIGWLYAGRFQFISTIKSHSIQALMNSRLSDSYTEKFDSITKAVERLKKTQNNKDCLTEFDNLNTQEKLDLRYVLNFYEYISIGIRNNEFDEFLLKQMMRSQLINTFIYFEKYIEDIQKEQPTALINLIQLAIRWKK</sequence>
<dbReference type="AlphaFoldDB" id="A0AAQ0WL01"/>
<dbReference type="Pfam" id="PF15956">
    <property type="entry name" value="DUF4760"/>
    <property type="match status" value="1"/>
</dbReference>